<dbReference type="EMBL" id="CBTK010000302">
    <property type="protein sequence ID" value="CDH47461.1"/>
    <property type="molecule type" value="Genomic_DNA"/>
</dbReference>
<accession>A0A7U7GG47</accession>
<dbReference type="InterPro" id="IPR000671">
    <property type="entry name" value="Peptidase_A31"/>
</dbReference>
<evidence type="ECO:0000256" key="4">
    <source>
        <dbReference type="ARBA" id="ARBA00022801"/>
    </source>
</evidence>
<dbReference type="CDD" id="cd00518">
    <property type="entry name" value="H2MP"/>
    <property type="match status" value="1"/>
</dbReference>
<sequence>MARRVFCFGNSLHGDDGVGPRIAEELRQLRLPKDIQVMELPHALELTRLLEGCVEAVLVDALCCENGFVGHVSVHGAEAVLQTGMNGRISHEADLRFALQSARAEWGSLPPIKVVTVTIAAIEVFKIGLSPAVEGAIPLAVAKIASLLRLGDSQ</sequence>
<dbReference type="Proteomes" id="UP000019184">
    <property type="component" value="Unassembled WGS sequence"/>
</dbReference>
<name>A0A7U7GG47_9GAMM</name>
<evidence type="ECO:0000256" key="1">
    <source>
        <dbReference type="ARBA" id="ARBA00006814"/>
    </source>
</evidence>
<proteinExistence type="inferred from homology"/>
<evidence type="ECO:0008006" key="7">
    <source>
        <dbReference type="Google" id="ProtNLM"/>
    </source>
</evidence>
<keyword evidence="6" id="KW-1185">Reference proteome</keyword>
<dbReference type="Gene3D" id="3.40.50.1450">
    <property type="entry name" value="HybD-like"/>
    <property type="match status" value="1"/>
</dbReference>
<dbReference type="Pfam" id="PF01750">
    <property type="entry name" value="HycI"/>
    <property type="match status" value="1"/>
</dbReference>
<keyword evidence="4" id="KW-0378">Hydrolase</keyword>
<dbReference type="GO" id="GO:0008047">
    <property type="term" value="F:enzyme activator activity"/>
    <property type="evidence" value="ECO:0007669"/>
    <property type="project" value="InterPro"/>
</dbReference>
<comment type="similarity">
    <text evidence="1">Belongs to the peptidase A31 family.</text>
</comment>
<evidence type="ECO:0000256" key="3">
    <source>
        <dbReference type="ARBA" id="ARBA00022750"/>
    </source>
</evidence>
<organism evidence="5 6">
    <name type="scientific">Candidatus Contendobacter odensis Run_B_J11</name>
    <dbReference type="NCBI Taxonomy" id="1400861"/>
    <lineage>
        <taxon>Bacteria</taxon>
        <taxon>Pseudomonadati</taxon>
        <taxon>Pseudomonadota</taxon>
        <taxon>Gammaproteobacteria</taxon>
        <taxon>Candidatus Competibacteraceae</taxon>
        <taxon>Candidatus Contendibacter</taxon>
    </lineage>
</organism>
<dbReference type="PANTHER" id="PTHR30302">
    <property type="entry name" value="HYDROGENASE 1 MATURATION PROTEASE"/>
    <property type="match status" value="1"/>
</dbReference>
<keyword evidence="2" id="KW-0645">Protease</keyword>
<dbReference type="InterPro" id="IPR023430">
    <property type="entry name" value="Pept_HybD-like_dom_sf"/>
</dbReference>
<dbReference type="NCBIfam" id="TIGR00072">
    <property type="entry name" value="hydrog_prot"/>
    <property type="match status" value="1"/>
</dbReference>
<dbReference type="RefSeq" id="WP_051498138.1">
    <property type="nucleotide sequence ID" value="NZ_CBTK010000302.1"/>
</dbReference>
<keyword evidence="3" id="KW-0064">Aspartyl protease</keyword>
<dbReference type="PANTHER" id="PTHR30302:SF1">
    <property type="entry name" value="HYDROGENASE 2 MATURATION PROTEASE"/>
    <property type="match status" value="1"/>
</dbReference>
<dbReference type="AlphaFoldDB" id="A0A7U7GG47"/>
<comment type="caution">
    <text evidence="5">The sequence shown here is derived from an EMBL/GenBank/DDBJ whole genome shotgun (WGS) entry which is preliminary data.</text>
</comment>
<dbReference type="SUPFAM" id="SSF53163">
    <property type="entry name" value="HybD-like"/>
    <property type="match status" value="1"/>
</dbReference>
<evidence type="ECO:0000256" key="2">
    <source>
        <dbReference type="ARBA" id="ARBA00022670"/>
    </source>
</evidence>
<evidence type="ECO:0000313" key="6">
    <source>
        <dbReference type="Proteomes" id="UP000019184"/>
    </source>
</evidence>
<dbReference type="OrthoDB" id="9792731at2"/>
<reference evidence="5 6" key="1">
    <citation type="journal article" date="2014" name="ISME J.">
        <title>Candidatus Competibacter-lineage genomes retrieved from metagenomes reveal functional metabolic diversity.</title>
        <authorList>
            <person name="McIlroy S.J."/>
            <person name="Albertsen M."/>
            <person name="Andresen E.K."/>
            <person name="Saunders A.M."/>
            <person name="Kristiansen R."/>
            <person name="Stokholm-Bjerregaard M."/>
            <person name="Nielsen K.L."/>
            <person name="Nielsen P.H."/>
        </authorList>
    </citation>
    <scope>NUCLEOTIDE SEQUENCE [LARGE SCALE GENOMIC DNA]</scope>
    <source>
        <strain evidence="5 6">Run_B_J11</strain>
    </source>
</reference>
<dbReference type="GO" id="GO:0004190">
    <property type="term" value="F:aspartic-type endopeptidase activity"/>
    <property type="evidence" value="ECO:0007669"/>
    <property type="project" value="UniProtKB-KW"/>
</dbReference>
<dbReference type="GO" id="GO:0016485">
    <property type="term" value="P:protein processing"/>
    <property type="evidence" value="ECO:0007669"/>
    <property type="project" value="TreeGrafter"/>
</dbReference>
<protein>
    <recommendedName>
        <fullName evidence="7">Hydrogenase maturation protease</fullName>
    </recommendedName>
</protein>
<evidence type="ECO:0000313" key="5">
    <source>
        <dbReference type="EMBL" id="CDH47461.1"/>
    </source>
</evidence>
<gene>
    <name evidence="5" type="ORF">BN874_830014</name>
</gene>